<dbReference type="PANTHER" id="PTHR14119:SF3">
    <property type="entry name" value="ISOCHORISMATASE DOMAIN-CONTAINING PROTEIN 2"/>
    <property type="match status" value="1"/>
</dbReference>
<protein>
    <submittedName>
        <fullName evidence="2">Vibriobactin-specific isochorismatase</fullName>
        <ecNumber evidence="2">3.3.2.1</ecNumber>
    </submittedName>
</protein>
<dbReference type="InterPro" id="IPR050993">
    <property type="entry name" value="Isochorismatase_domain"/>
</dbReference>
<keyword evidence="2" id="KW-0378">Hydrolase</keyword>
<dbReference type="Gene3D" id="3.40.50.850">
    <property type="entry name" value="Isochorismatase-like"/>
    <property type="match status" value="1"/>
</dbReference>
<dbReference type="Proteomes" id="UP000192273">
    <property type="component" value="Chromosome"/>
</dbReference>
<dbReference type="CDD" id="cd01012">
    <property type="entry name" value="YcaC_related"/>
    <property type="match status" value="1"/>
</dbReference>
<name>A0A1V0RL96_9RHOB</name>
<evidence type="ECO:0000259" key="1">
    <source>
        <dbReference type="Pfam" id="PF00857"/>
    </source>
</evidence>
<dbReference type="GO" id="GO:0008908">
    <property type="term" value="F:isochorismatase activity"/>
    <property type="evidence" value="ECO:0007669"/>
    <property type="project" value="UniProtKB-EC"/>
</dbReference>
<accession>A0A1V0RL96</accession>
<dbReference type="KEGG" id="rmm:ROSMUCSMR3_01016"/>
<sequence length="192" mass="20671">MNTTFVDDIRGTIMLIRAADSALVIIDMQERLVPAMQAPARTIRNARTLMACAQEMAVPVVMTEQYPSGLGRTVPDLKPGPDAVVLSKMHFSCMEDTHFAAHFRALGRKQAVLAGMEAHVCVLQTAASLIEEGFEVFVVSDATASRTLESEHACIARLSAAGAGIATTEMVVFEWLGQAGTPAFKKLLPLIK</sequence>
<dbReference type="InterPro" id="IPR036380">
    <property type="entry name" value="Isochorismatase-like_sf"/>
</dbReference>
<dbReference type="AlphaFoldDB" id="A0A1V0RL96"/>
<reference evidence="2 3" key="1">
    <citation type="submission" date="2017-03" db="EMBL/GenBank/DDBJ databases">
        <title>Genome Sequence of Roseovarius mucosus strain SMR3 Isolated from a culture of the Diatom Skeletonema marinoi.</title>
        <authorList>
            <person name="Topel M."/>
            <person name="Pinder M."/>
            <person name="Johansson O.N."/>
            <person name="Kourtchenko O."/>
            <person name="Godhe A."/>
            <person name="Clarke A.K."/>
        </authorList>
    </citation>
    <scope>NUCLEOTIDE SEQUENCE [LARGE SCALE GENOMIC DNA]</scope>
    <source>
        <strain evidence="2 3">SMR3</strain>
    </source>
</reference>
<gene>
    <name evidence="2" type="primary">vibB</name>
    <name evidence="2" type="ORF">ROSMUCSMR3_01016</name>
</gene>
<organism evidence="2 3">
    <name type="scientific">Roseovarius mucosus</name>
    <dbReference type="NCBI Taxonomy" id="215743"/>
    <lineage>
        <taxon>Bacteria</taxon>
        <taxon>Pseudomonadati</taxon>
        <taxon>Pseudomonadota</taxon>
        <taxon>Alphaproteobacteria</taxon>
        <taxon>Rhodobacterales</taxon>
        <taxon>Roseobacteraceae</taxon>
        <taxon>Roseovarius</taxon>
    </lineage>
</organism>
<proteinExistence type="predicted"/>
<dbReference type="SUPFAM" id="SSF52499">
    <property type="entry name" value="Isochorismatase-like hydrolases"/>
    <property type="match status" value="1"/>
</dbReference>
<dbReference type="EC" id="3.3.2.1" evidence="2"/>
<feature type="domain" description="Isochorismatase-like" evidence="1">
    <location>
        <begin position="21"/>
        <end position="169"/>
    </location>
</feature>
<dbReference type="Pfam" id="PF00857">
    <property type="entry name" value="Isochorismatase"/>
    <property type="match status" value="1"/>
</dbReference>
<evidence type="ECO:0000313" key="3">
    <source>
        <dbReference type="Proteomes" id="UP000192273"/>
    </source>
</evidence>
<dbReference type="InterPro" id="IPR000868">
    <property type="entry name" value="Isochorismatase-like_dom"/>
</dbReference>
<dbReference type="RefSeq" id="WP_008280505.1">
    <property type="nucleotide sequence ID" value="NZ_CP020474.1"/>
</dbReference>
<evidence type="ECO:0000313" key="2">
    <source>
        <dbReference type="EMBL" id="ARE82511.1"/>
    </source>
</evidence>
<dbReference type="PANTHER" id="PTHR14119">
    <property type="entry name" value="HYDROLASE"/>
    <property type="match status" value="1"/>
</dbReference>
<keyword evidence="3" id="KW-1185">Reference proteome</keyword>
<dbReference type="EMBL" id="CP020474">
    <property type="protein sequence ID" value="ARE82511.1"/>
    <property type="molecule type" value="Genomic_DNA"/>
</dbReference>